<name>A0A644VZR1_9ZZZZ</name>
<proteinExistence type="predicted"/>
<evidence type="ECO:0000313" key="1">
    <source>
        <dbReference type="EMBL" id="MPL96807.1"/>
    </source>
</evidence>
<dbReference type="EMBL" id="VSSQ01000527">
    <property type="protein sequence ID" value="MPL96807.1"/>
    <property type="molecule type" value="Genomic_DNA"/>
</dbReference>
<sequence length="99" mass="10674">MRLRLKADSQKKGTAAPFPLLIGSLSLAVVDALILPLELLEPSRLRQHTAAFLAGVERMAGRTDAHPDLLVGGAGFKRIAAGARHRAFLVARVDILFHL</sequence>
<organism evidence="1">
    <name type="scientific">bioreactor metagenome</name>
    <dbReference type="NCBI Taxonomy" id="1076179"/>
    <lineage>
        <taxon>unclassified sequences</taxon>
        <taxon>metagenomes</taxon>
        <taxon>ecological metagenomes</taxon>
    </lineage>
</organism>
<reference evidence="1" key="1">
    <citation type="submission" date="2019-08" db="EMBL/GenBank/DDBJ databases">
        <authorList>
            <person name="Kucharzyk K."/>
            <person name="Murdoch R.W."/>
            <person name="Higgins S."/>
            <person name="Loffler F."/>
        </authorList>
    </citation>
    <scope>NUCLEOTIDE SEQUENCE</scope>
</reference>
<protein>
    <submittedName>
        <fullName evidence="1">Uncharacterized protein</fullName>
    </submittedName>
</protein>
<gene>
    <name evidence="1" type="ORF">SDC9_42991</name>
</gene>
<comment type="caution">
    <text evidence="1">The sequence shown here is derived from an EMBL/GenBank/DDBJ whole genome shotgun (WGS) entry which is preliminary data.</text>
</comment>
<accession>A0A644VZR1</accession>
<dbReference type="AlphaFoldDB" id="A0A644VZR1"/>